<reference evidence="2" key="1">
    <citation type="journal article" date="2020" name="Genome Biol.">
        <title>Gamete binning: chromosome-level and haplotype-resolved genome assembly enabled by high-throughput single-cell sequencing of gamete genomes.</title>
        <authorList>
            <person name="Campoy J.A."/>
            <person name="Sun H."/>
            <person name="Goel M."/>
            <person name="Jiao W.-B."/>
            <person name="Folz-Donahue K."/>
            <person name="Wang N."/>
            <person name="Rubio M."/>
            <person name="Liu C."/>
            <person name="Kukat C."/>
            <person name="Ruiz D."/>
            <person name="Huettel B."/>
            <person name="Schneeberger K."/>
        </authorList>
    </citation>
    <scope>NUCLEOTIDE SEQUENCE [LARGE SCALE GENOMIC DNA]</scope>
    <source>
        <strain evidence="2">cv. Rojo Pasion</strain>
    </source>
</reference>
<dbReference type="Proteomes" id="UP000507245">
    <property type="component" value="Unassembled WGS sequence"/>
</dbReference>
<organism evidence="1 2">
    <name type="scientific">Prunus armeniaca</name>
    <name type="common">Apricot</name>
    <name type="synonym">Armeniaca vulgaris</name>
    <dbReference type="NCBI Taxonomy" id="36596"/>
    <lineage>
        <taxon>Eukaryota</taxon>
        <taxon>Viridiplantae</taxon>
        <taxon>Streptophyta</taxon>
        <taxon>Embryophyta</taxon>
        <taxon>Tracheophyta</taxon>
        <taxon>Spermatophyta</taxon>
        <taxon>Magnoliopsida</taxon>
        <taxon>eudicotyledons</taxon>
        <taxon>Gunneridae</taxon>
        <taxon>Pentapetalae</taxon>
        <taxon>rosids</taxon>
        <taxon>fabids</taxon>
        <taxon>Rosales</taxon>
        <taxon>Rosaceae</taxon>
        <taxon>Amygdaloideae</taxon>
        <taxon>Amygdaleae</taxon>
        <taxon>Prunus</taxon>
    </lineage>
</organism>
<protein>
    <submittedName>
        <fullName evidence="1">Uncharacterized protein</fullName>
    </submittedName>
</protein>
<gene>
    <name evidence="1" type="ORF">ORAREDHAP_LOCUS33224</name>
</gene>
<evidence type="ECO:0000313" key="2">
    <source>
        <dbReference type="Proteomes" id="UP000507245"/>
    </source>
</evidence>
<dbReference type="OrthoDB" id="4822at2759"/>
<accession>A0A6J5XDZ3</accession>
<name>A0A6J5XDZ3_PRUAR</name>
<sequence>MMDSLLTGENWNACHIISFQVATMIRVWPMEVSTLTRKKSTDSKTILDPSLLKVSEGDAAALQAEVKAVNKQNAGVLLSKDPKCCSSNDLPENPPPTSEWCPGSRIAPFPYKYDCLVEYSPNSVLTFQYLFLGNNDSRELNEGELISDDHDAAVKSSEIISDEGLPLYLPLVIRA</sequence>
<dbReference type="AlphaFoldDB" id="A0A6J5XDZ3"/>
<dbReference type="EMBL" id="CAEKKB010000005">
    <property type="protein sequence ID" value="CAB4311141.1"/>
    <property type="molecule type" value="Genomic_DNA"/>
</dbReference>
<keyword evidence="2" id="KW-1185">Reference proteome</keyword>
<proteinExistence type="predicted"/>
<evidence type="ECO:0000313" key="1">
    <source>
        <dbReference type="EMBL" id="CAB4311141.1"/>
    </source>
</evidence>